<keyword evidence="2" id="KW-0732">Signal</keyword>
<evidence type="ECO:0000256" key="2">
    <source>
        <dbReference type="SAM" id="SignalP"/>
    </source>
</evidence>
<feature type="region of interest" description="Disordered" evidence="1">
    <location>
        <begin position="24"/>
        <end position="85"/>
    </location>
</feature>
<reference evidence="3 4" key="1">
    <citation type="submission" date="2019-06" db="EMBL/GenBank/DDBJ databases">
        <title>Genomic Encyclopedia of Type Strains, Phase IV (KMG-V): Genome sequencing to study the core and pangenomes of soil and plant-associated prokaryotes.</title>
        <authorList>
            <person name="Whitman W."/>
        </authorList>
    </citation>
    <scope>NUCLEOTIDE SEQUENCE [LARGE SCALE GENOMIC DNA]</scope>
    <source>
        <strain evidence="3 4">BR 10355</strain>
    </source>
</reference>
<keyword evidence="4" id="KW-1185">Reference proteome</keyword>
<dbReference type="EMBL" id="VITY01000004">
    <property type="protein sequence ID" value="TWC01148.1"/>
    <property type="molecule type" value="Genomic_DNA"/>
</dbReference>
<feature type="chain" id="PRO_5021994392" description="Adenylate cyclase" evidence="2">
    <location>
        <begin position="25"/>
        <end position="109"/>
    </location>
</feature>
<name>A0A560M0D3_9BRAD</name>
<comment type="caution">
    <text evidence="3">The sequence shown here is derived from an EMBL/GenBank/DDBJ whole genome shotgun (WGS) entry which is preliminary data.</text>
</comment>
<feature type="compositionally biased region" description="Polar residues" evidence="1">
    <location>
        <begin position="33"/>
        <end position="59"/>
    </location>
</feature>
<evidence type="ECO:0000313" key="3">
    <source>
        <dbReference type="EMBL" id="TWC01148.1"/>
    </source>
</evidence>
<feature type="signal peptide" evidence="2">
    <location>
        <begin position="1"/>
        <end position="24"/>
    </location>
</feature>
<sequence length="109" mass="10494">MKHVLVSLAIGACLLLPSAGVVLGAGPPVKPAQNPTTGQHGSNHNFSCTTSGAGINTPGNAMAAPGSPFNPSGQAGNVYAGNPGTASAANANSTAAVSQYDVACSHQAP</sequence>
<organism evidence="3 4">
    <name type="scientific">Bradyrhizobium macuxiense</name>
    <dbReference type="NCBI Taxonomy" id="1755647"/>
    <lineage>
        <taxon>Bacteria</taxon>
        <taxon>Pseudomonadati</taxon>
        <taxon>Pseudomonadota</taxon>
        <taxon>Alphaproteobacteria</taxon>
        <taxon>Hyphomicrobiales</taxon>
        <taxon>Nitrobacteraceae</taxon>
        <taxon>Bradyrhizobium</taxon>
    </lineage>
</organism>
<evidence type="ECO:0000256" key="1">
    <source>
        <dbReference type="SAM" id="MobiDB-lite"/>
    </source>
</evidence>
<protein>
    <recommendedName>
        <fullName evidence="5">Adenylate cyclase</fullName>
    </recommendedName>
</protein>
<proteinExistence type="predicted"/>
<dbReference type="AlphaFoldDB" id="A0A560M0D3"/>
<dbReference type="Proteomes" id="UP000321304">
    <property type="component" value="Unassembled WGS sequence"/>
</dbReference>
<accession>A0A560M0D3</accession>
<evidence type="ECO:0008006" key="5">
    <source>
        <dbReference type="Google" id="ProtNLM"/>
    </source>
</evidence>
<gene>
    <name evidence="3" type="ORF">FBZ93_104425</name>
</gene>
<evidence type="ECO:0000313" key="4">
    <source>
        <dbReference type="Proteomes" id="UP000321304"/>
    </source>
</evidence>